<evidence type="ECO:0000256" key="5">
    <source>
        <dbReference type="SAM" id="MobiDB-lite"/>
    </source>
</evidence>
<feature type="region of interest" description="Disordered" evidence="5">
    <location>
        <begin position="370"/>
        <end position="452"/>
    </location>
</feature>
<dbReference type="InterPro" id="IPR006260">
    <property type="entry name" value="TonB/TolA_C"/>
</dbReference>
<dbReference type="Pfam" id="PF03544">
    <property type="entry name" value="TonB_C"/>
    <property type="match status" value="1"/>
</dbReference>
<evidence type="ECO:0000256" key="3">
    <source>
        <dbReference type="ARBA" id="ARBA00022989"/>
    </source>
</evidence>
<evidence type="ECO:0000259" key="6">
    <source>
        <dbReference type="Pfam" id="PF03544"/>
    </source>
</evidence>
<evidence type="ECO:0000256" key="2">
    <source>
        <dbReference type="ARBA" id="ARBA00022692"/>
    </source>
</evidence>
<feature type="compositionally biased region" description="Polar residues" evidence="5">
    <location>
        <begin position="431"/>
        <end position="452"/>
    </location>
</feature>
<keyword evidence="8" id="KW-1185">Reference proteome</keyword>
<feature type="compositionally biased region" description="Low complexity" evidence="5">
    <location>
        <begin position="464"/>
        <end position="473"/>
    </location>
</feature>
<feature type="region of interest" description="Disordered" evidence="5">
    <location>
        <begin position="209"/>
        <end position="229"/>
    </location>
</feature>
<gene>
    <name evidence="7" type="ORF">H8K27_08565</name>
</gene>
<reference evidence="7 8" key="1">
    <citation type="submission" date="2020-08" db="EMBL/GenBank/DDBJ databases">
        <title>Novel species isolated from subtropical streams in China.</title>
        <authorList>
            <person name="Lu H."/>
        </authorList>
    </citation>
    <scope>NUCLEOTIDE SEQUENCE [LARGE SCALE GENOMIC DNA]</scope>
    <source>
        <strain evidence="7 8">FT31W</strain>
    </source>
</reference>
<dbReference type="NCBIfam" id="TIGR01352">
    <property type="entry name" value="tonB_Cterm"/>
    <property type="match status" value="1"/>
</dbReference>
<comment type="caution">
    <text evidence="7">The sequence shown here is derived from an EMBL/GenBank/DDBJ whole genome shotgun (WGS) entry which is preliminary data.</text>
</comment>
<evidence type="ECO:0000256" key="1">
    <source>
        <dbReference type="ARBA" id="ARBA00004167"/>
    </source>
</evidence>
<name>A0ABR6YMQ5_9BURK</name>
<proteinExistence type="predicted"/>
<evidence type="ECO:0000256" key="4">
    <source>
        <dbReference type="ARBA" id="ARBA00023136"/>
    </source>
</evidence>
<dbReference type="Gene3D" id="3.30.1150.10">
    <property type="match status" value="1"/>
</dbReference>
<accession>A0ABR6YMQ5</accession>
<keyword evidence="3" id="KW-1133">Transmembrane helix</keyword>
<keyword evidence="4" id="KW-0472">Membrane</keyword>
<dbReference type="RefSeq" id="WP_186862781.1">
    <property type="nucleotide sequence ID" value="NZ_JACOGC010000003.1"/>
</dbReference>
<feature type="compositionally biased region" description="Low complexity" evidence="5">
    <location>
        <begin position="392"/>
        <end position="405"/>
    </location>
</feature>
<feature type="compositionally biased region" description="Low complexity" evidence="5">
    <location>
        <begin position="413"/>
        <end position="430"/>
    </location>
</feature>
<dbReference type="EMBL" id="JACOGC010000003">
    <property type="protein sequence ID" value="MBC3885177.1"/>
    <property type="molecule type" value="Genomic_DNA"/>
</dbReference>
<evidence type="ECO:0000313" key="7">
    <source>
        <dbReference type="EMBL" id="MBC3885177.1"/>
    </source>
</evidence>
<feature type="region of interest" description="Disordered" evidence="5">
    <location>
        <begin position="464"/>
        <end position="484"/>
    </location>
</feature>
<feature type="region of interest" description="Disordered" evidence="5">
    <location>
        <begin position="509"/>
        <end position="539"/>
    </location>
</feature>
<dbReference type="SUPFAM" id="SSF74653">
    <property type="entry name" value="TolA/TonB C-terminal domain"/>
    <property type="match status" value="1"/>
</dbReference>
<evidence type="ECO:0000313" key="8">
    <source>
        <dbReference type="Proteomes" id="UP000613113"/>
    </source>
</evidence>
<organism evidence="7 8">
    <name type="scientific">Undibacterium griseum</name>
    <dbReference type="NCBI Taxonomy" id="2762295"/>
    <lineage>
        <taxon>Bacteria</taxon>
        <taxon>Pseudomonadati</taxon>
        <taxon>Pseudomonadota</taxon>
        <taxon>Betaproteobacteria</taxon>
        <taxon>Burkholderiales</taxon>
        <taxon>Oxalobacteraceae</taxon>
        <taxon>Undibacterium</taxon>
    </lineage>
</organism>
<feature type="region of interest" description="Disordered" evidence="5">
    <location>
        <begin position="241"/>
        <end position="277"/>
    </location>
</feature>
<protein>
    <submittedName>
        <fullName evidence="7">TonB family protein</fullName>
    </submittedName>
</protein>
<feature type="compositionally biased region" description="Basic and acidic residues" evidence="5">
    <location>
        <begin position="370"/>
        <end position="391"/>
    </location>
</feature>
<keyword evidence="2" id="KW-0812">Transmembrane</keyword>
<feature type="compositionally biased region" description="Basic and acidic residues" evidence="5">
    <location>
        <begin position="242"/>
        <end position="266"/>
    </location>
</feature>
<comment type="subcellular location">
    <subcellularLocation>
        <location evidence="1">Membrane</location>
        <topology evidence="1">Single-pass membrane protein</topology>
    </subcellularLocation>
</comment>
<dbReference type="InterPro" id="IPR037682">
    <property type="entry name" value="TonB_C"/>
</dbReference>
<dbReference type="Proteomes" id="UP000613113">
    <property type="component" value="Unassembled WGS sequence"/>
</dbReference>
<feature type="domain" description="TonB C-terminal" evidence="6">
    <location>
        <begin position="571"/>
        <end position="623"/>
    </location>
</feature>
<sequence length="649" mass="70300">MNLFPVTNASRLPPAIKKRLTAGLLLSLLVHGLILSLQFGLPGLGLPGIEKPWSKRRSTEADQALQITLAPAPAAQPAATSVPTPASMSAPLHESVAAPAQLPPSVRQATTISAPANAIELIAPAARARLAPSAPLPHKKKQAAASIRSKTGSVKPLIHEPRHEATAVPDIIAQDSIFNDSFVVAVPHPDDIKKTTDAALAPRQFADPVSASMAQQTPEPETDTKPVSEPVADAVAIAEPVTRFEPDAAQRQRREAERLVRPEELTPQKAGLSAEAQQTLQAIDDDARRRMADAARAQAMALQLEQDAEQHRLMQEALRANAAALAAAQSANPVRLDDARLQQQLQAESAEREQQRRERVQTLRVNRELAEQREEAAEQQRVAESRRREQEQLQQRAEQAQQQAEAARHRAEQQAMQQREQEAAAALEQRGSSTAQSGQVSQNAPGGVSGTAQQGRAAFVNRDAGTAGSAGSAGAAGQGQEGAGDQKSLALLPRNLYSSDLANRAREQARGLDLLSGTPPLPRNSTEEKPRRHSVFGSSEKDVQLRMYVDSWKQKVERNGNLNYSQTSKDKARGDPLVTVAIRSDGSVEEITIHRSSGRADLDQAVRNIVRINARYAAFPPAIAAQYDVIEIRRIWNFDEGLKILEELR</sequence>